<accession>A0A9D1EL95</accession>
<evidence type="ECO:0000313" key="7">
    <source>
        <dbReference type="EMBL" id="HIR93664.1"/>
    </source>
</evidence>
<dbReference type="AlphaFoldDB" id="A0A9D1EL95"/>
<feature type="compositionally biased region" description="Acidic residues" evidence="4">
    <location>
        <begin position="666"/>
        <end position="675"/>
    </location>
</feature>
<dbReference type="Gene3D" id="3.90.1310.10">
    <property type="entry name" value="Penicillin-binding protein 2a (Domain 2)"/>
    <property type="match status" value="1"/>
</dbReference>
<dbReference type="InterPro" id="IPR005311">
    <property type="entry name" value="PBP_dimer"/>
</dbReference>
<dbReference type="SUPFAM" id="SSF56601">
    <property type="entry name" value="beta-lactamase/transpeptidase-like"/>
    <property type="match status" value="1"/>
</dbReference>
<comment type="caution">
    <text evidence="7">The sequence shown here is derived from an EMBL/GenBank/DDBJ whole genome shotgun (WGS) entry which is preliminary data.</text>
</comment>
<dbReference type="Gene3D" id="3.40.710.10">
    <property type="entry name" value="DD-peptidase/beta-lactamase superfamily"/>
    <property type="match status" value="1"/>
</dbReference>
<comment type="subcellular location">
    <subcellularLocation>
        <location evidence="1">Membrane</location>
    </subcellularLocation>
</comment>
<dbReference type="Pfam" id="PF03717">
    <property type="entry name" value="PBP_dimer"/>
    <property type="match status" value="1"/>
</dbReference>
<evidence type="ECO:0000313" key="8">
    <source>
        <dbReference type="Proteomes" id="UP000886841"/>
    </source>
</evidence>
<dbReference type="Pfam" id="PF00905">
    <property type="entry name" value="Transpeptidase"/>
    <property type="match status" value="1"/>
</dbReference>
<dbReference type="GO" id="GO:0008658">
    <property type="term" value="F:penicillin binding"/>
    <property type="evidence" value="ECO:0007669"/>
    <property type="project" value="InterPro"/>
</dbReference>
<gene>
    <name evidence="7" type="ORF">IAB98_09630</name>
</gene>
<dbReference type="InterPro" id="IPR036138">
    <property type="entry name" value="PBP_dimer_sf"/>
</dbReference>
<name>A0A9D1EL95_9FIRM</name>
<dbReference type="GO" id="GO:0005886">
    <property type="term" value="C:plasma membrane"/>
    <property type="evidence" value="ECO:0007669"/>
    <property type="project" value="TreeGrafter"/>
</dbReference>
<dbReference type="GO" id="GO:0071555">
    <property type="term" value="P:cell wall organization"/>
    <property type="evidence" value="ECO:0007669"/>
    <property type="project" value="TreeGrafter"/>
</dbReference>
<comment type="similarity">
    <text evidence="2">Belongs to the transpeptidase family.</text>
</comment>
<reference evidence="7" key="1">
    <citation type="submission" date="2020-10" db="EMBL/GenBank/DDBJ databases">
        <authorList>
            <person name="Gilroy R."/>
        </authorList>
    </citation>
    <scope>NUCLEOTIDE SEQUENCE</scope>
    <source>
        <strain evidence="7">ChiSxjej1B13-7041</strain>
    </source>
</reference>
<dbReference type="PANTHER" id="PTHR30627:SF1">
    <property type="entry name" value="PEPTIDOGLYCAN D,D-TRANSPEPTIDASE FTSI"/>
    <property type="match status" value="1"/>
</dbReference>
<evidence type="ECO:0000259" key="5">
    <source>
        <dbReference type="Pfam" id="PF00905"/>
    </source>
</evidence>
<feature type="domain" description="Penicillin-binding protein dimerisation" evidence="6">
    <location>
        <begin position="54"/>
        <end position="222"/>
    </location>
</feature>
<proteinExistence type="inferred from homology"/>
<feature type="compositionally biased region" description="Polar residues" evidence="4">
    <location>
        <begin position="709"/>
        <end position="720"/>
    </location>
</feature>
<organism evidence="7 8">
    <name type="scientific">Candidatus Egerieimonas intestinavium</name>
    <dbReference type="NCBI Taxonomy" id="2840777"/>
    <lineage>
        <taxon>Bacteria</taxon>
        <taxon>Bacillati</taxon>
        <taxon>Bacillota</taxon>
        <taxon>Clostridia</taxon>
        <taxon>Lachnospirales</taxon>
        <taxon>Lachnospiraceae</taxon>
        <taxon>Lachnospiraceae incertae sedis</taxon>
        <taxon>Candidatus Egerieimonas</taxon>
    </lineage>
</organism>
<dbReference type="InterPro" id="IPR050515">
    <property type="entry name" value="Beta-lactam/transpept"/>
</dbReference>
<keyword evidence="3" id="KW-0472">Membrane</keyword>
<evidence type="ECO:0000259" key="6">
    <source>
        <dbReference type="Pfam" id="PF03717"/>
    </source>
</evidence>
<dbReference type="PANTHER" id="PTHR30627">
    <property type="entry name" value="PEPTIDOGLYCAN D,D-TRANSPEPTIDASE"/>
    <property type="match status" value="1"/>
</dbReference>
<protein>
    <submittedName>
        <fullName evidence="7">Penicillin-binding protein 2</fullName>
    </submittedName>
</protein>
<dbReference type="InterPro" id="IPR012338">
    <property type="entry name" value="Beta-lactam/transpept-like"/>
</dbReference>
<reference evidence="7" key="2">
    <citation type="journal article" date="2021" name="PeerJ">
        <title>Extensive microbial diversity within the chicken gut microbiome revealed by metagenomics and culture.</title>
        <authorList>
            <person name="Gilroy R."/>
            <person name="Ravi A."/>
            <person name="Getino M."/>
            <person name="Pursley I."/>
            <person name="Horton D.L."/>
            <person name="Alikhan N.F."/>
            <person name="Baker D."/>
            <person name="Gharbi K."/>
            <person name="Hall N."/>
            <person name="Watson M."/>
            <person name="Adriaenssens E.M."/>
            <person name="Foster-Nyarko E."/>
            <person name="Jarju S."/>
            <person name="Secka A."/>
            <person name="Antonio M."/>
            <person name="Oren A."/>
            <person name="Chaudhuri R.R."/>
            <person name="La Ragione R."/>
            <person name="Hildebrand F."/>
            <person name="Pallen M.J."/>
        </authorList>
    </citation>
    <scope>NUCLEOTIDE SEQUENCE</scope>
    <source>
        <strain evidence="7">ChiSxjej1B13-7041</strain>
    </source>
</reference>
<sequence>MRKKLVGLFGVVVLALVGLAVRITYINASSGAQYSMQVLSQQQQQYESRVLPFKRGQITDRNGTVLAYSEKLYNVILDCKVINSDEDYREPTVNAAASLLGIAPEEITSKLDNPETEASQYIILKKGVSITDKKAFEDYTNMEDEEYQNLDDEQKKQEAAVRNDIKGIWFEETYTRNYPLNSVASDVIGFTNAGNVADYGIEGYYSDILNGVDGRQYGYFNSDADVEQTIIEPVNGKSLVTTLDVNIQQIVEKHINRFLANLKGEEETPWDETTQRLGAKNVGVIVQNPQTGEILAMADSRSYDLNNPRDLKNYYTSEQIHAMSQEEEIEALNDIWKNYCVTDAYEPGSTTKPITMAGALESGVVYDGEEFVCDGFQEYNGTEIYCDNTSGHGVETLRDAIKHSCNDTLMQVAERMGAEDLAKTLEEFNFGFKTGIDLPGESSGITHEVENMGAVELATSSFGQTFTCTMIQEISAISALVNGGYYYKPHVVSKILDENGAVVQNIEPVMEKQVVSEEISAIMREYMSSVLEQGGTGTKAKVAGYTMGGKTGTAEKYPRSDHRYLVSYIGFAPLDDPQMVIYVVIDEPNMGSQENSKAPAELAGQIMEEILPQMNLYPDEGKEQEQQPDASAESGNGDTGTTSGGNGNGNTDGNAGDETQGSGNSDSEDSQEDQGTDAADGTLTNPNIPAPLEGGQDGNVLDSKWGSDGLTNDESNLTLQ</sequence>
<dbReference type="Proteomes" id="UP000886841">
    <property type="component" value="Unassembled WGS sequence"/>
</dbReference>
<feature type="region of interest" description="Disordered" evidence="4">
    <location>
        <begin position="620"/>
        <end position="720"/>
    </location>
</feature>
<dbReference type="EMBL" id="DVHU01000085">
    <property type="protein sequence ID" value="HIR93664.1"/>
    <property type="molecule type" value="Genomic_DNA"/>
</dbReference>
<feature type="domain" description="Penicillin-binding protein transpeptidase" evidence="5">
    <location>
        <begin position="283"/>
        <end position="608"/>
    </location>
</feature>
<dbReference type="SUPFAM" id="SSF56519">
    <property type="entry name" value="Penicillin binding protein dimerisation domain"/>
    <property type="match status" value="1"/>
</dbReference>
<evidence type="ECO:0000256" key="3">
    <source>
        <dbReference type="ARBA" id="ARBA00023136"/>
    </source>
</evidence>
<dbReference type="InterPro" id="IPR001460">
    <property type="entry name" value="PCN-bd_Tpept"/>
</dbReference>
<evidence type="ECO:0000256" key="2">
    <source>
        <dbReference type="ARBA" id="ARBA00007171"/>
    </source>
</evidence>
<evidence type="ECO:0000256" key="4">
    <source>
        <dbReference type="SAM" id="MobiDB-lite"/>
    </source>
</evidence>
<evidence type="ECO:0000256" key="1">
    <source>
        <dbReference type="ARBA" id="ARBA00004370"/>
    </source>
</evidence>